<dbReference type="RefSeq" id="WP_203379894.1">
    <property type="nucleotide sequence ID" value="NZ_JAENHP010000012.1"/>
</dbReference>
<evidence type="ECO:0000256" key="3">
    <source>
        <dbReference type="SAM" id="MobiDB-lite"/>
    </source>
</evidence>
<dbReference type="PANTHER" id="PTHR43639:SF1">
    <property type="entry name" value="SHORT-CHAIN DEHYDROGENASE_REDUCTASE FAMILY PROTEIN"/>
    <property type="match status" value="1"/>
</dbReference>
<dbReference type="InterPro" id="IPR018060">
    <property type="entry name" value="HTH_AraC"/>
</dbReference>
<feature type="region of interest" description="Disordered" evidence="3">
    <location>
        <begin position="271"/>
        <end position="319"/>
    </location>
</feature>
<dbReference type="PRINTS" id="PR00081">
    <property type="entry name" value="GDHRDH"/>
</dbReference>
<dbReference type="EMBL" id="JAENHP010000012">
    <property type="protein sequence ID" value="MBM2619924.1"/>
    <property type="molecule type" value="Genomic_DNA"/>
</dbReference>
<dbReference type="SMART" id="SM00822">
    <property type="entry name" value="PKS_KR"/>
    <property type="match status" value="1"/>
</dbReference>
<dbReference type="Gene3D" id="3.40.50.720">
    <property type="entry name" value="NAD(P)-binding Rossmann-like Domain"/>
    <property type="match status" value="1"/>
</dbReference>
<dbReference type="PANTHER" id="PTHR43639">
    <property type="entry name" value="OXIDOREDUCTASE, SHORT-CHAIN DEHYDROGENASE/REDUCTASE FAMILY (AFU_ORTHOLOGUE AFUA_5G02870)"/>
    <property type="match status" value="1"/>
</dbReference>
<evidence type="ECO:0000313" key="6">
    <source>
        <dbReference type="Proteomes" id="UP000632138"/>
    </source>
</evidence>
<keyword evidence="6" id="KW-1185">Reference proteome</keyword>
<sequence>MGAQIHSVPAVISADPCEVAVRAAGAGLRPYVLGYSGFRSCHGRPIAHLLLPLASTTLIVDFGSPSGLALGPRDSATARGETTWGHGVSVGLTPLGTAALLGVPMAELGGGAVALADLLGPAASELPGRLGAEPGWPQRFDLIERTLAAILSGRRRTAVPDRAVLTAWRRLQQPDRPTVGQLAAGMQVSRRALERGFRRHVGLSPATVARIARFQRVVDRLSAGAGPSQAAADSGYADHPHLARETRAMAGLTPTGLAAFLSTPPIMVAPGTPPIRVSPGAPPIRVGPGTRRSGSARAPRRSWSQTSKTGGSPRPSVLGMTLEGKTALVTGGSKGIGRAVVEQLATLGARVVFTYRQDKEAADDVVRACPGTTAVRADQESLDSLGAMFEPVRDGLDILVINVGTVTAAPISQLTPEEFDRVFTVNTKVPLFAIQRATPLLRHGGRIVTISTLNTLLPAAGLALYCSSKGALEQITAVASRELGPRGITVNTVSPGATDTATLRAANAPEALEQAARMTALGRLGQPGDVAAVVAFLVSDQGRWITGQNLRATGGLYV</sequence>
<dbReference type="Proteomes" id="UP000632138">
    <property type="component" value="Unassembled WGS sequence"/>
</dbReference>
<feature type="domain" description="HTH araC/xylS-type" evidence="4">
    <location>
        <begin position="161"/>
        <end position="260"/>
    </location>
</feature>
<evidence type="ECO:0000256" key="1">
    <source>
        <dbReference type="ARBA" id="ARBA00006484"/>
    </source>
</evidence>
<dbReference type="SUPFAM" id="SSF51735">
    <property type="entry name" value="NAD(P)-binding Rossmann-fold domains"/>
    <property type="match status" value="1"/>
</dbReference>
<dbReference type="Pfam" id="PF12833">
    <property type="entry name" value="HTH_18"/>
    <property type="match status" value="1"/>
</dbReference>
<comment type="similarity">
    <text evidence="1">Belongs to the short-chain dehydrogenases/reductases (SDR) family.</text>
</comment>
<dbReference type="Pfam" id="PF13561">
    <property type="entry name" value="adh_short_C2"/>
    <property type="match status" value="1"/>
</dbReference>
<dbReference type="PROSITE" id="PS01124">
    <property type="entry name" value="HTH_ARAC_FAMILY_2"/>
    <property type="match status" value="1"/>
</dbReference>
<name>A0ABS2AL19_9ACTN</name>
<protein>
    <submittedName>
        <fullName evidence="5">SDR family oxidoreductase</fullName>
    </submittedName>
</protein>
<dbReference type="SMART" id="SM00342">
    <property type="entry name" value="HTH_ARAC"/>
    <property type="match status" value="1"/>
</dbReference>
<evidence type="ECO:0000256" key="2">
    <source>
        <dbReference type="ARBA" id="ARBA00023002"/>
    </source>
</evidence>
<reference evidence="5 6" key="1">
    <citation type="submission" date="2021-01" db="EMBL/GenBank/DDBJ databases">
        <title>Actinoplanes sp. nov. LDG1-06 isolated from lichen.</title>
        <authorList>
            <person name="Saeng-In P."/>
            <person name="Phongsopitanun W."/>
            <person name="Kanchanasin P."/>
            <person name="Yuki M."/>
            <person name="Kudo T."/>
            <person name="Ohkuma M."/>
            <person name="Tanasupawat S."/>
        </authorList>
    </citation>
    <scope>NUCLEOTIDE SEQUENCE [LARGE SCALE GENOMIC DNA]</scope>
    <source>
        <strain evidence="5 6">LDG1-06</strain>
    </source>
</reference>
<evidence type="ECO:0000259" key="4">
    <source>
        <dbReference type="PROSITE" id="PS01124"/>
    </source>
</evidence>
<keyword evidence="2" id="KW-0560">Oxidoreductase</keyword>
<accession>A0ABS2AL19</accession>
<organism evidence="5 6">
    <name type="scientific">Paractinoplanes ovalisporus</name>
    <dbReference type="NCBI Taxonomy" id="2810368"/>
    <lineage>
        <taxon>Bacteria</taxon>
        <taxon>Bacillati</taxon>
        <taxon>Actinomycetota</taxon>
        <taxon>Actinomycetes</taxon>
        <taxon>Micromonosporales</taxon>
        <taxon>Micromonosporaceae</taxon>
        <taxon>Paractinoplanes</taxon>
    </lineage>
</organism>
<dbReference type="Gene3D" id="1.10.10.60">
    <property type="entry name" value="Homeodomain-like"/>
    <property type="match status" value="1"/>
</dbReference>
<dbReference type="InterPro" id="IPR036291">
    <property type="entry name" value="NAD(P)-bd_dom_sf"/>
</dbReference>
<evidence type="ECO:0000313" key="5">
    <source>
        <dbReference type="EMBL" id="MBM2619924.1"/>
    </source>
</evidence>
<dbReference type="InterPro" id="IPR057326">
    <property type="entry name" value="KR_dom"/>
</dbReference>
<gene>
    <name evidence="5" type="ORF">JIG36_30870</name>
</gene>
<proteinExistence type="inferred from homology"/>
<comment type="caution">
    <text evidence="5">The sequence shown here is derived from an EMBL/GenBank/DDBJ whole genome shotgun (WGS) entry which is preliminary data.</text>
</comment>
<feature type="compositionally biased region" description="Low complexity" evidence="3">
    <location>
        <begin position="291"/>
        <end position="304"/>
    </location>
</feature>
<dbReference type="InterPro" id="IPR002347">
    <property type="entry name" value="SDR_fam"/>
</dbReference>